<accession>A0AAV4LMV3</accession>
<sequence length="1479" mass="165636">MNSTCPAAMSQSHSGGYKARLWPPHLYPAINYSNTLRQRGSQTTKRSTSASASRDSRRPEAIRRNRSLSSSQESRILRSINDIIEFVNSVDGVRAAVASSDEDSTCDSQQRNGGRQGTSKLVDLLAERLHEIRSLHLSMEGPKTKVGSIATNRSKEPHAYANVATSCDRFDIARVDRKPGVGFSCEKEFYTAVRKVPLGATTLYKRPVVNITYANADMALVKAAARRMRWETCESTGGGDIFWFSSCLNGSTMKEQSRPFFGITYKKVTINRFPDIQGAARKALFACLTNIYDKYTEDCPYLYSEAACPKTFLFPRGHSKVVRTLRAGVPMIIKPSAGSMGNGIRVITSPEQIPPAVARGSQYICQVYIARPMLMGGRKFDFRLYLLITNVGGGFHAFLSKLGIVRVCIHAYKRPDAENCADSFMHLTNYSINRHHEKFQRSVDLEDDIGHKRTLRSALETLNNAHGVDVDDVWRQMSTLSEAAASILYPAVQLNAKGSDAYSFQIIGLDMLLDEKGKMWLLEVNANPSLQCTYHDNNTLKHDVVDEHVKVSLVAECLKLVHRLRCGGLNEEELEMWTELRVRIPPEIGEITALYAEYRSKYPGEDMECEEWMRFCKESGLTAALRDSIQKFEGNAENNKKLALQSAKQMMKNAFVRTHTLCKVNGFCEFFAHMEVVAAYIFHKNKRKFLEETDALSHASVSPSDGRNERCDHHNVWPPVSSPTSETKMGASAASLEALEGVSEEDARLIVHLTWLYGGYSMRSRNKVTSTPKDASNHDGESARLRGRGRPASAKTGQRRTPKAPAQHRPAERKPRRVKPSKRRVAKRKCPEVVEKQEPAEMAVLEKAAVEEDSSSTTVPARDGMKTPQEANENYQDTTDTCSTYASTIDEFYYDYFEWSCDTLFLDRRRPRWANGLTLRDKINKFVETGVAVRTEVCDGTPTTLSICNQFELSNHEAMVADVDRVHYYRAAIFWSGHSDIGADVRQISADTIKDESSPSLGEAEFAVSGLSARESEENSAALKEPYVGTRCNSVEPTPIDDVKPYCADKRVLEIGTGPMCVLAMNALNAGAKFVDALEVSSSAARLASKLMAAYGVADKIRVFNCHSKNFFFDAATFFGLTHDDDAGKLEVELPEDPPYDMIISEILGDFCSQEGVADVFLDIQRRILFNKPEYFKKVKSIPTAASTMFVPCVFPDADNVVNKAVLHEEMTIFSPTLKMLQSVGLRIDNLPLCAEWQPMEHLRFEEWMQPQMCQHFESTFSITSSGPMCGFLVGIDVEIRPNERFGTKFGHCESWYSNVLLFEREHQVYPGDVILTRSVSNLTNYVTSNCLGDKIQVSRPSYSVRSYIISPIKIGSCVVESSDVFVYDAAFESRRTACPCISGHALQPVTSVPVAALSQLCLDVVNITCLEPDDWLENYQWVRLAENLYKIRVRPPVITIDYKEQTSATFAQVPSAKRKLPTDPPRRYKRVKARVQPQ</sequence>
<dbReference type="InterPro" id="IPR004344">
    <property type="entry name" value="TTL/TTLL_fam"/>
</dbReference>
<keyword evidence="1 7" id="KW-0436">Ligase</keyword>
<dbReference type="GO" id="GO:0000226">
    <property type="term" value="P:microtubule cytoskeleton organization"/>
    <property type="evidence" value="ECO:0007669"/>
    <property type="project" value="TreeGrafter"/>
</dbReference>
<dbReference type="InterPro" id="IPR029063">
    <property type="entry name" value="SAM-dependent_MTases_sf"/>
</dbReference>
<feature type="region of interest" description="Disordered" evidence="5">
    <location>
        <begin position="698"/>
        <end position="732"/>
    </location>
</feature>
<dbReference type="GO" id="GO:0015631">
    <property type="term" value="F:tubulin binding"/>
    <property type="evidence" value="ECO:0007669"/>
    <property type="project" value="TreeGrafter"/>
</dbReference>
<feature type="compositionally biased region" description="Basic and acidic residues" evidence="5">
    <location>
        <begin position="54"/>
        <end position="63"/>
    </location>
</feature>
<evidence type="ECO:0000313" key="8">
    <source>
        <dbReference type="Proteomes" id="UP001497744"/>
    </source>
</evidence>
<feature type="region of interest" description="Disordered" evidence="5">
    <location>
        <begin position="1454"/>
        <end position="1479"/>
    </location>
</feature>
<evidence type="ECO:0000256" key="4">
    <source>
        <dbReference type="PROSITE-ProRule" id="PRU00409"/>
    </source>
</evidence>
<protein>
    <submittedName>
        <fullName evidence="7">Tubulin-tyrosine ligase family protein</fullName>
    </submittedName>
</protein>
<keyword evidence="8" id="KW-1185">Reference proteome</keyword>
<feature type="compositionally biased region" description="Basic and acidic residues" evidence="5">
    <location>
        <begin position="706"/>
        <end position="715"/>
    </location>
</feature>
<dbReference type="GO" id="GO:0036064">
    <property type="term" value="C:ciliary basal body"/>
    <property type="evidence" value="ECO:0007669"/>
    <property type="project" value="TreeGrafter"/>
</dbReference>
<dbReference type="Gene3D" id="3.40.50.150">
    <property type="entry name" value="Vaccinia Virus protein VP39"/>
    <property type="match status" value="1"/>
</dbReference>
<dbReference type="Gene3D" id="3.30.470.20">
    <property type="entry name" value="ATP-grasp fold, B domain"/>
    <property type="match status" value="1"/>
</dbReference>
<evidence type="ECO:0000313" key="7">
    <source>
        <dbReference type="EMBL" id="GIX60882.1"/>
    </source>
</evidence>
<feature type="region of interest" description="Disordered" evidence="5">
    <location>
        <begin position="848"/>
        <end position="878"/>
    </location>
</feature>
<dbReference type="EMBL" id="BPLF01000001">
    <property type="protein sequence ID" value="GIX60882.1"/>
    <property type="molecule type" value="Genomic_DNA"/>
</dbReference>
<evidence type="ECO:0000256" key="3">
    <source>
        <dbReference type="ARBA" id="ARBA00022840"/>
    </source>
</evidence>
<dbReference type="GeneID" id="94192365"/>
<dbReference type="PANTHER" id="PTHR12241:SF154">
    <property type="entry name" value="TUBULIN POLYGLUTAMYLASE TTLL11"/>
    <property type="match status" value="1"/>
</dbReference>
<feature type="compositionally biased region" description="Basic residues" evidence="5">
    <location>
        <begin position="814"/>
        <end position="828"/>
    </location>
</feature>
<dbReference type="CDD" id="cd02440">
    <property type="entry name" value="AdoMet_MTases"/>
    <property type="match status" value="1"/>
</dbReference>
<dbReference type="PANTHER" id="PTHR12241">
    <property type="entry name" value="TUBULIN POLYGLUTAMYLASE"/>
    <property type="match status" value="1"/>
</dbReference>
<evidence type="ECO:0000259" key="6">
    <source>
        <dbReference type="PROSITE" id="PS50975"/>
    </source>
</evidence>
<feature type="compositionally biased region" description="Polar residues" evidence="5">
    <location>
        <begin position="869"/>
        <end position="878"/>
    </location>
</feature>
<dbReference type="InterPro" id="IPR011761">
    <property type="entry name" value="ATP-grasp"/>
</dbReference>
<dbReference type="GO" id="GO:0070740">
    <property type="term" value="F:tubulin-glutamic acid ligase activity"/>
    <property type="evidence" value="ECO:0007669"/>
    <property type="project" value="TreeGrafter"/>
</dbReference>
<evidence type="ECO:0000256" key="2">
    <source>
        <dbReference type="ARBA" id="ARBA00022741"/>
    </source>
</evidence>
<dbReference type="PROSITE" id="PS51221">
    <property type="entry name" value="TTL"/>
    <property type="match status" value="1"/>
</dbReference>
<keyword evidence="3 4" id="KW-0067">ATP-binding</keyword>
<dbReference type="SUPFAM" id="SSF56059">
    <property type="entry name" value="Glutathione synthetase ATP-binding domain-like"/>
    <property type="match status" value="1"/>
</dbReference>
<dbReference type="SUPFAM" id="SSF53335">
    <property type="entry name" value="S-adenosyl-L-methionine-dependent methyltransferases"/>
    <property type="match status" value="1"/>
</dbReference>
<feature type="compositionally biased region" description="Low complexity" evidence="5">
    <location>
        <begin position="41"/>
        <end position="53"/>
    </location>
</feature>
<feature type="compositionally biased region" description="Basic residues" evidence="5">
    <location>
        <begin position="1468"/>
        <end position="1479"/>
    </location>
</feature>
<dbReference type="RefSeq" id="XP_067712953.1">
    <property type="nucleotide sequence ID" value="XM_067856852.1"/>
</dbReference>
<evidence type="ECO:0000256" key="5">
    <source>
        <dbReference type="SAM" id="MobiDB-lite"/>
    </source>
</evidence>
<name>A0AAV4LMV3_BABCB</name>
<feature type="region of interest" description="Disordered" evidence="5">
    <location>
        <begin position="35"/>
        <end position="73"/>
    </location>
</feature>
<feature type="compositionally biased region" description="Basic and acidic residues" evidence="5">
    <location>
        <begin position="775"/>
        <end position="784"/>
    </location>
</feature>
<dbReference type="Pfam" id="PF03133">
    <property type="entry name" value="TTL"/>
    <property type="match status" value="1"/>
</dbReference>
<feature type="domain" description="ATP-grasp" evidence="6">
    <location>
        <begin position="506"/>
        <end position="553"/>
    </location>
</feature>
<gene>
    <name evidence="7" type="ORF">BcabD6B2_03170</name>
</gene>
<reference evidence="7 8" key="1">
    <citation type="submission" date="2021-06" db="EMBL/GenBank/DDBJ databases">
        <title>Genome sequence of Babesia caballi.</title>
        <authorList>
            <person name="Yamagishi J."/>
            <person name="Kidaka T."/>
            <person name="Ochi A."/>
        </authorList>
    </citation>
    <scope>NUCLEOTIDE SEQUENCE [LARGE SCALE GENOMIC DNA]</scope>
    <source>
        <strain evidence="7">USDA-D6B2</strain>
    </source>
</reference>
<keyword evidence="2 4" id="KW-0547">Nucleotide-binding</keyword>
<dbReference type="Proteomes" id="UP001497744">
    <property type="component" value="Unassembled WGS sequence"/>
</dbReference>
<comment type="caution">
    <text evidence="7">The sequence shown here is derived from an EMBL/GenBank/DDBJ whole genome shotgun (WGS) entry which is preliminary data.</text>
</comment>
<proteinExistence type="predicted"/>
<evidence type="ECO:0000256" key="1">
    <source>
        <dbReference type="ARBA" id="ARBA00022598"/>
    </source>
</evidence>
<organism evidence="7 8">
    <name type="scientific">Babesia caballi</name>
    <dbReference type="NCBI Taxonomy" id="5871"/>
    <lineage>
        <taxon>Eukaryota</taxon>
        <taxon>Sar</taxon>
        <taxon>Alveolata</taxon>
        <taxon>Apicomplexa</taxon>
        <taxon>Aconoidasida</taxon>
        <taxon>Piroplasmida</taxon>
        <taxon>Babesiidae</taxon>
        <taxon>Babesia</taxon>
    </lineage>
</organism>
<dbReference type="PROSITE" id="PS50975">
    <property type="entry name" value="ATP_GRASP"/>
    <property type="match status" value="1"/>
</dbReference>
<dbReference type="GO" id="GO:0046872">
    <property type="term" value="F:metal ion binding"/>
    <property type="evidence" value="ECO:0007669"/>
    <property type="project" value="InterPro"/>
</dbReference>
<feature type="region of interest" description="Disordered" evidence="5">
    <location>
        <begin position="764"/>
        <end position="832"/>
    </location>
</feature>
<dbReference type="GO" id="GO:0005524">
    <property type="term" value="F:ATP binding"/>
    <property type="evidence" value="ECO:0007669"/>
    <property type="project" value="UniProtKB-UniRule"/>
</dbReference>